<dbReference type="EMBL" id="FOZG01000002">
    <property type="protein sequence ID" value="SFS04300.1"/>
    <property type="molecule type" value="Genomic_DNA"/>
</dbReference>
<gene>
    <name evidence="1" type="ORF">SAMN05192580_2913</name>
</gene>
<organism evidence="1 2">
    <name type="scientific">Sphingomonas jatrophae</name>
    <dbReference type="NCBI Taxonomy" id="1166337"/>
    <lineage>
        <taxon>Bacteria</taxon>
        <taxon>Pseudomonadati</taxon>
        <taxon>Pseudomonadota</taxon>
        <taxon>Alphaproteobacteria</taxon>
        <taxon>Sphingomonadales</taxon>
        <taxon>Sphingomonadaceae</taxon>
        <taxon>Sphingomonas</taxon>
    </lineage>
</organism>
<protein>
    <submittedName>
        <fullName evidence="1">Uncharacterized protein</fullName>
    </submittedName>
</protein>
<accession>A0A1I6LLV6</accession>
<proteinExistence type="predicted"/>
<dbReference type="RefSeq" id="WP_093315702.1">
    <property type="nucleotide sequence ID" value="NZ_FOZG01000002.1"/>
</dbReference>
<evidence type="ECO:0000313" key="2">
    <source>
        <dbReference type="Proteomes" id="UP000198824"/>
    </source>
</evidence>
<sequence length="247" mass="25491">MIAAAAPPPAIVFAPPPTPLRYETRLERPGARGPIVLRMTHDVRFTREGAGWRLEAVQTGYGATGSANAAALLDAAMAPMTGVPVTLMLGRGGAAGALIGGEAVWARVLAGQAAARRTIAARPGLPPAVRAAADGVFAQAAAMRPAERQAALAEWPTELVAPAADSLPAAGETVVSAGPLGGHARWLRADAQSVSYAIDLAGDGIERRDELTVERATGLVLRSVSRRTVRLPGAPAQTMVRTLQRLP</sequence>
<evidence type="ECO:0000313" key="1">
    <source>
        <dbReference type="EMBL" id="SFS04300.1"/>
    </source>
</evidence>
<dbReference type="Proteomes" id="UP000198824">
    <property type="component" value="Unassembled WGS sequence"/>
</dbReference>
<name>A0A1I6LLV6_9SPHN</name>
<keyword evidence="2" id="KW-1185">Reference proteome</keyword>
<dbReference type="STRING" id="1166337.SAMN05192580_2913"/>
<reference evidence="1 2" key="1">
    <citation type="submission" date="2016-10" db="EMBL/GenBank/DDBJ databases">
        <authorList>
            <person name="de Groot N.N."/>
        </authorList>
    </citation>
    <scope>NUCLEOTIDE SEQUENCE [LARGE SCALE GENOMIC DNA]</scope>
    <source>
        <strain evidence="1 2">S5-249</strain>
    </source>
</reference>
<dbReference type="AlphaFoldDB" id="A0A1I6LLV6"/>